<accession>A0AA40C9C7</accession>
<feature type="compositionally biased region" description="Gly residues" evidence="2">
    <location>
        <begin position="62"/>
        <end position="80"/>
    </location>
</feature>
<reference evidence="4" key="1">
    <citation type="submission" date="2023-06" db="EMBL/GenBank/DDBJ databases">
        <title>Genome-scale phylogeny and comparative genomics of the fungal order Sordariales.</title>
        <authorList>
            <consortium name="Lawrence Berkeley National Laboratory"/>
            <person name="Hensen N."/>
            <person name="Bonometti L."/>
            <person name="Westerberg I."/>
            <person name="Brannstrom I.O."/>
            <person name="Guillou S."/>
            <person name="Cros-Aarteil S."/>
            <person name="Calhoun S."/>
            <person name="Haridas S."/>
            <person name="Kuo A."/>
            <person name="Mondo S."/>
            <person name="Pangilinan J."/>
            <person name="Riley R."/>
            <person name="LaButti K."/>
            <person name="Andreopoulos B."/>
            <person name="Lipzen A."/>
            <person name="Chen C."/>
            <person name="Yanf M."/>
            <person name="Daum C."/>
            <person name="Ng V."/>
            <person name="Clum A."/>
            <person name="Steindorff A."/>
            <person name="Ohm R."/>
            <person name="Martin F."/>
            <person name="Silar P."/>
            <person name="Natvig D."/>
            <person name="Lalanne C."/>
            <person name="Gautier V."/>
            <person name="Ament-velasquez S.L."/>
            <person name="Kruys A."/>
            <person name="Hutchinson M.I."/>
            <person name="Powell A.J."/>
            <person name="Barry K."/>
            <person name="Miller A.N."/>
            <person name="Grigoriev I.V."/>
            <person name="Debuchy R."/>
            <person name="Gladieux P."/>
            <person name="Thoren M.H."/>
            <person name="Johannesson H."/>
        </authorList>
    </citation>
    <scope>NUCLEOTIDE SEQUENCE</scope>
    <source>
        <strain evidence="4">SMH3391-2</strain>
    </source>
</reference>
<evidence type="ECO:0000259" key="3">
    <source>
        <dbReference type="Pfam" id="PF01138"/>
    </source>
</evidence>
<proteinExistence type="inferred from homology"/>
<dbReference type="PANTHER" id="PTHR11953:SF0">
    <property type="entry name" value="EXOSOME COMPLEX COMPONENT RRP41"/>
    <property type="match status" value="1"/>
</dbReference>
<dbReference type="Pfam" id="PF01138">
    <property type="entry name" value="RNase_PH"/>
    <property type="match status" value="1"/>
</dbReference>
<dbReference type="SUPFAM" id="SSF55666">
    <property type="entry name" value="Ribonuclease PH domain 2-like"/>
    <property type="match status" value="1"/>
</dbReference>
<gene>
    <name evidence="4" type="ORF">B0T17DRAFT_487057</name>
</gene>
<dbReference type="Gene3D" id="3.30.230.70">
    <property type="entry name" value="GHMP Kinase, N-terminal domain"/>
    <property type="match status" value="1"/>
</dbReference>
<dbReference type="GO" id="GO:0034475">
    <property type="term" value="P:U4 snRNA 3'-end processing"/>
    <property type="evidence" value="ECO:0007669"/>
    <property type="project" value="TreeGrafter"/>
</dbReference>
<dbReference type="GO" id="GO:0000177">
    <property type="term" value="C:cytoplasmic exosome (RNase complex)"/>
    <property type="evidence" value="ECO:0007669"/>
    <property type="project" value="TreeGrafter"/>
</dbReference>
<dbReference type="PANTHER" id="PTHR11953">
    <property type="entry name" value="EXOSOME COMPLEX COMPONENT"/>
    <property type="match status" value="1"/>
</dbReference>
<name>A0AA40C9C7_9PEZI</name>
<evidence type="ECO:0000256" key="1">
    <source>
        <dbReference type="ARBA" id="ARBA00006678"/>
    </source>
</evidence>
<comment type="similarity">
    <text evidence="1">Belongs to the RNase PH family.</text>
</comment>
<dbReference type="GO" id="GO:0016075">
    <property type="term" value="P:rRNA catabolic process"/>
    <property type="evidence" value="ECO:0007669"/>
    <property type="project" value="TreeGrafter"/>
</dbReference>
<dbReference type="GO" id="GO:0071051">
    <property type="term" value="P:poly(A)-dependent snoRNA 3'-end processing"/>
    <property type="evidence" value="ECO:0007669"/>
    <property type="project" value="TreeGrafter"/>
</dbReference>
<keyword evidence="5" id="KW-1185">Reference proteome</keyword>
<dbReference type="GO" id="GO:0005730">
    <property type="term" value="C:nucleolus"/>
    <property type="evidence" value="ECO:0007669"/>
    <property type="project" value="TreeGrafter"/>
</dbReference>
<dbReference type="InterPro" id="IPR050080">
    <property type="entry name" value="RNase_PH"/>
</dbReference>
<dbReference type="SUPFAM" id="SSF54211">
    <property type="entry name" value="Ribosomal protein S5 domain 2-like"/>
    <property type="match status" value="1"/>
</dbReference>
<evidence type="ECO:0000313" key="5">
    <source>
        <dbReference type="Proteomes" id="UP001174934"/>
    </source>
</evidence>
<dbReference type="FunFam" id="3.30.230.70:FF:000024">
    <property type="entry name" value="Similar to exosome complex exonuclease RRP41"/>
    <property type="match status" value="1"/>
</dbReference>
<evidence type="ECO:0000313" key="4">
    <source>
        <dbReference type="EMBL" id="KAK0630276.1"/>
    </source>
</evidence>
<sequence length="278" mass="29131">MPLDTSAYSLALLRVDGRRWNELRRIHAQIRTQAAADGSSYLEMGHTKVMCVVNGPSEPGPRRGGVGGTSAAGSGGGGGQSKDAEVAVSVVVAGFSSVDRKRRGKNDKRILELQSTISSALGASLHTHLFPHSTISISLHVLSLDGSLLAALINAATLACVDAGIPMTDYVAACTAGSTSTYAANDESADPLLDLNHQEEQELPGLTVATLGDSDRVAVLVCESRVQVGRLEGMLAVGVDGCKQVRGIIDRVVRDKGRRMLQEGTVEKGVGLEDMDLD</sequence>
<protein>
    <submittedName>
        <fullName evidence="4">3' exoribonuclease family, domain 1-domain-containing protein</fullName>
    </submittedName>
</protein>
<feature type="domain" description="Exoribonuclease phosphorolytic" evidence="3">
    <location>
        <begin position="22"/>
        <end position="166"/>
    </location>
</feature>
<comment type="caution">
    <text evidence="4">The sequence shown here is derived from an EMBL/GenBank/DDBJ whole genome shotgun (WGS) entry which is preliminary data.</text>
</comment>
<dbReference type="CDD" id="cd11370">
    <property type="entry name" value="RNase_PH_RRP41"/>
    <property type="match status" value="1"/>
</dbReference>
<dbReference type="InterPro" id="IPR027408">
    <property type="entry name" value="PNPase/RNase_PH_dom_sf"/>
</dbReference>
<feature type="region of interest" description="Disordered" evidence="2">
    <location>
        <begin position="54"/>
        <end position="82"/>
    </location>
</feature>
<organism evidence="4 5">
    <name type="scientific">Bombardia bombarda</name>
    <dbReference type="NCBI Taxonomy" id="252184"/>
    <lineage>
        <taxon>Eukaryota</taxon>
        <taxon>Fungi</taxon>
        <taxon>Dikarya</taxon>
        <taxon>Ascomycota</taxon>
        <taxon>Pezizomycotina</taxon>
        <taxon>Sordariomycetes</taxon>
        <taxon>Sordariomycetidae</taxon>
        <taxon>Sordariales</taxon>
        <taxon>Lasiosphaeriaceae</taxon>
        <taxon>Bombardia</taxon>
    </lineage>
</organism>
<dbReference type="InterPro" id="IPR036345">
    <property type="entry name" value="ExoRNase_PH_dom2_sf"/>
</dbReference>
<dbReference type="GO" id="GO:0000176">
    <property type="term" value="C:nuclear exosome (RNase complex)"/>
    <property type="evidence" value="ECO:0007669"/>
    <property type="project" value="TreeGrafter"/>
</dbReference>
<evidence type="ECO:0000256" key="2">
    <source>
        <dbReference type="SAM" id="MobiDB-lite"/>
    </source>
</evidence>
<dbReference type="GO" id="GO:0003723">
    <property type="term" value="F:RNA binding"/>
    <property type="evidence" value="ECO:0007669"/>
    <property type="project" value="TreeGrafter"/>
</dbReference>
<dbReference type="AlphaFoldDB" id="A0AA40C9C7"/>
<dbReference type="Proteomes" id="UP001174934">
    <property type="component" value="Unassembled WGS sequence"/>
</dbReference>
<dbReference type="InterPro" id="IPR001247">
    <property type="entry name" value="ExoRNase_PH_dom1"/>
</dbReference>
<dbReference type="GO" id="GO:0071028">
    <property type="term" value="P:nuclear mRNA surveillance"/>
    <property type="evidence" value="ECO:0007669"/>
    <property type="project" value="TreeGrafter"/>
</dbReference>
<dbReference type="InterPro" id="IPR020568">
    <property type="entry name" value="Ribosomal_Su5_D2-typ_SF"/>
</dbReference>
<dbReference type="EMBL" id="JAULSR010000002">
    <property type="protein sequence ID" value="KAK0630276.1"/>
    <property type="molecule type" value="Genomic_DNA"/>
</dbReference>